<dbReference type="Proteomes" id="UP000298030">
    <property type="component" value="Unassembled WGS sequence"/>
</dbReference>
<evidence type="ECO:0000313" key="3">
    <source>
        <dbReference type="Proteomes" id="UP000298030"/>
    </source>
</evidence>
<feature type="compositionally biased region" description="Basic and acidic residues" evidence="1">
    <location>
        <begin position="1"/>
        <end position="10"/>
    </location>
</feature>
<organism evidence="2 3">
    <name type="scientific">Coprinellus micaceus</name>
    <name type="common">Glistening ink-cap mushroom</name>
    <name type="synonym">Coprinus micaceus</name>
    <dbReference type="NCBI Taxonomy" id="71717"/>
    <lineage>
        <taxon>Eukaryota</taxon>
        <taxon>Fungi</taxon>
        <taxon>Dikarya</taxon>
        <taxon>Basidiomycota</taxon>
        <taxon>Agaricomycotina</taxon>
        <taxon>Agaricomycetes</taxon>
        <taxon>Agaricomycetidae</taxon>
        <taxon>Agaricales</taxon>
        <taxon>Agaricineae</taxon>
        <taxon>Psathyrellaceae</taxon>
        <taxon>Coprinellus</taxon>
    </lineage>
</organism>
<gene>
    <name evidence="2" type="ORF">FA13DRAFT_1718546</name>
</gene>
<evidence type="ECO:0000256" key="1">
    <source>
        <dbReference type="SAM" id="MobiDB-lite"/>
    </source>
</evidence>
<feature type="region of interest" description="Disordered" evidence="1">
    <location>
        <begin position="1"/>
        <end position="44"/>
    </location>
</feature>
<proteinExistence type="predicted"/>
<protein>
    <submittedName>
        <fullName evidence="2">Uncharacterized protein</fullName>
    </submittedName>
</protein>
<dbReference type="AlphaFoldDB" id="A0A4Y7SE06"/>
<reference evidence="2 3" key="1">
    <citation type="journal article" date="2019" name="Nat. Ecol. Evol.">
        <title>Megaphylogeny resolves global patterns of mushroom evolution.</title>
        <authorList>
            <person name="Varga T."/>
            <person name="Krizsan K."/>
            <person name="Foldi C."/>
            <person name="Dima B."/>
            <person name="Sanchez-Garcia M."/>
            <person name="Sanchez-Ramirez S."/>
            <person name="Szollosi G.J."/>
            <person name="Szarkandi J.G."/>
            <person name="Papp V."/>
            <person name="Albert L."/>
            <person name="Andreopoulos W."/>
            <person name="Angelini C."/>
            <person name="Antonin V."/>
            <person name="Barry K.W."/>
            <person name="Bougher N.L."/>
            <person name="Buchanan P."/>
            <person name="Buyck B."/>
            <person name="Bense V."/>
            <person name="Catcheside P."/>
            <person name="Chovatia M."/>
            <person name="Cooper J."/>
            <person name="Damon W."/>
            <person name="Desjardin D."/>
            <person name="Finy P."/>
            <person name="Geml J."/>
            <person name="Haridas S."/>
            <person name="Hughes K."/>
            <person name="Justo A."/>
            <person name="Karasinski D."/>
            <person name="Kautmanova I."/>
            <person name="Kiss B."/>
            <person name="Kocsube S."/>
            <person name="Kotiranta H."/>
            <person name="LaButti K.M."/>
            <person name="Lechner B.E."/>
            <person name="Liimatainen K."/>
            <person name="Lipzen A."/>
            <person name="Lukacs Z."/>
            <person name="Mihaltcheva S."/>
            <person name="Morgado L.N."/>
            <person name="Niskanen T."/>
            <person name="Noordeloos M.E."/>
            <person name="Ohm R.A."/>
            <person name="Ortiz-Santana B."/>
            <person name="Ovrebo C."/>
            <person name="Racz N."/>
            <person name="Riley R."/>
            <person name="Savchenko A."/>
            <person name="Shiryaev A."/>
            <person name="Soop K."/>
            <person name="Spirin V."/>
            <person name="Szebenyi C."/>
            <person name="Tomsovsky M."/>
            <person name="Tulloss R.E."/>
            <person name="Uehling J."/>
            <person name="Grigoriev I.V."/>
            <person name="Vagvolgyi C."/>
            <person name="Papp T."/>
            <person name="Martin F.M."/>
            <person name="Miettinen O."/>
            <person name="Hibbett D.S."/>
            <person name="Nagy L.G."/>
        </authorList>
    </citation>
    <scope>NUCLEOTIDE SEQUENCE [LARGE SCALE GENOMIC DNA]</scope>
    <source>
        <strain evidence="2 3">FP101781</strain>
    </source>
</reference>
<accession>A0A4Y7SE06</accession>
<sequence length="125" mass="13763">MGDRKPRGRDGSNSTIVMGMTKEWGASNGSTSGSGDAEPESKYHFSERGSPFVLTMTIASSISSVFYLRPLPPISLHLRVAADSLDRTVQPNSSIAVWECRHKAPQPPTVWRLGRRPRYDVSEMA</sequence>
<keyword evidence="3" id="KW-1185">Reference proteome</keyword>
<name>A0A4Y7SE06_COPMI</name>
<dbReference type="EMBL" id="QPFP01000178">
    <property type="protein sequence ID" value="TEB19728.1"/>
    <property type="molecule type" value="Genomic_DNA"/>
</dbReference>
<comment type="caution">
    <text evidence="2">The sequence shown here is derived from an EMBL/GenBank/DDBJ whole genome shotgun (WGS) entry which is preliminary data.</text>
</comment>
<evidence type="ECO:0000313" key="2">
    <source>
        <dbReference type="EMBL" id="TEB19728.1"/>
    </source>
</evidence>